<evidence type="ECO:0000256" key="1">
    <source>
        <dbReference type="SAM" id="MobiDB-lite"/>
    </source>
</evidence>
<protein>
    <submittedName>
        <fullName evidence="2">Uncharacterized protein</fullName>
    </submittedName>
</protein>
<accession>A0A844B020</accession>
<sequence>MPAARRRSEDLSERPHEPAPTDAVEGGNTAPAEIRALAIREIRAHLAASRASAGDLVAAEHLQRCIDIFDENRDRFGVLPDDVRQLMAEVSERGRDACNARGLAIGEDLWLLRASEMQRRAREFGSTSEPLTRLPEHRPMDIRAPMLNSTECAKLQAGVFPWPGDFPGSGRTEFESYVGDVQEVLLQLKNPGDVDLLKLACVLQPGSSFFKDVCGHELIKRLNAIHRGSQYEAAKRQIAGRALCFVGREGAQFQYSHDPYDACELFHQMSNALFIDVGVHPLDDQRHSAAWALNSCVWHSQGLIRDDSLLRALAQRAIESPAMYEAASTWAHTLRWDLDGFVRANYPQAARELVDTRVGDHLNQIGDLTALVQSYVGAPPTRADRSAELARQSKRVGELQKGIYSLVGKRNELIAHERPIEIWLAYGALVADIRLEAGERTSDLLEDLWISLSRERRALTTPADIQKVDTVLALYFQEHAQHSYQVADVLAEIAQYTLTTAAHSKYDEAAGELFTAQWKVVLERVKALEFEGKDELLASLSVQLEELGKQPGWAACASSARLYFR</sequence>
<dbReference type="RefSeq" id="WP_153585339.1">
    <property type="nucleotide sequence ID" value="NZ_WJBU01000010.1"/>
</dbReference>
<organism evidence="2 3">
    <name type="scientific">Caenimonas koreensis DSM 17982</name>
    <dbReference type="NCBI Taxonomy" id="1121255"/>
    <lineage>
        <taxon>Bacteria</taxon>
        <taxon>Pseudomonadati</taxon>
        <taxon>Pseudomonadota</taxon>
        <taxon>Betaproteobacteria</taxon>
        <taxon>Burkholderiales</taxon>
        <taxon>Comamonadaceae</taxon>
        <taxon>Caenimonas</taxon>
    </lineage>
</organism>
<dbReference type="EMBL" id="WJBU01000010">
    <property type="protein sequence ID" value="MRD48038.1"/>
    <property type="molecule type" value="Genomic_DNA"/>
</dbReference>
<name>A0A844B020_9BURK</name>
<evidence type="ECO:0000313" key="2">
    <source>
        <dbReference type="EMBL" id="MRD48038.1"/>
    </source>
</evidence>
<evidence type="ECO:0000313" key="3">
    <source>
        <dbReference type="Proteomes" id="UP000487350"/>
    </source>
</evidence>
<feature type="compositionally biased region" description="Basic and acidic residues" evidence="1">
    <location>
        <begin position="1"/>
        <end position="19"/>
    </location>
</feature>
<reference evidence="2 3" key="1">
    <citation type="submission" date="2019-11" db="EMBL/GenBank/DDBJ databases">
        <title>Caenimonas koreensis gen. nov., sp. nov., isolated from activated sludge.</title>
        <authorList>
            <person name="Seung H.R."/>
        </authorList>
    </citation>
    <scope>NUCLEOTIDE SEQUENCE [LARGE SCALE GENOMIC DNA]</scope>
    <source>
        <strain evidence="2 3">EMB320</strain>
    </source>
</reference>
<comment type="caution">
    <text evidence="2">The sequence shown here is derived from an EMBL/GenBank/DDBJ whole genome shotgun (WGS) entry which is preliminary data.</text>
</comment>
<dbReference type="AlphaFoldDB" id="A0A844B020"/>
<proteinExistence type="predicted"/>
<dbReference type="Proteomes" id="UP000487350">
    <property type="component" value="Unassembled WGS sequence"/>
</dbReference>
<gene>
    <name evidence="2" type="ORF">GHT07_12160</name>
</gene>
<keyword evidence="3" id="KW-1185">Reference proteome</keyword>
<feature type="region of interest" description="Disordered" evidence="1">
    <location>
        <begin position="1"/>
        <end position="29"/>
    </location>
</feature>